<accession>A0A241Z9K9</accession>
<dbReference type="Proteomes" id="UP000194699">
    <property type="component" value="Unassembled WGS sequence"/>
</dbReference>
<comment type="caution">
    <text evidence="1">The sequence shown here is derived from an EMBL/GenBank/DDBJ whole genome shotgun (WGS) entry which is preliminary data.</text>
</comment>
<dbReference type="EMBL" id="NGEL01000187">
    <property type="protein sequence ID" value="OTM79411.1"/>
    <property type="molecule type" value="Genomic_DNA"/>
</dbReference>
<sequence>MTIQTVNLGTAPTGAGGDTFRSTGAKMNENFTNNTHAASRYVGTAAGNLMQVGAFGLGGYMT</sequence>
<gene>
    <name evidence="1" type="ORF">B9X95_18895</name>
</gene>
<evidence type="ECO:0000313" key="1">
    <source>
        <dbReference type="EMBL" id="OTM79411.1"/>
    </source>
</evidence>
<dbReference type="AlphaFoldDB" id="A0A241Z9K9"/>
<organism evidence="1 2">
    <name type="scientific">Acinetobacter baumannii</name>
    <dbReference type="NCBI Taxonomy" id="470"/>
    <lineage>
        <taxon>Bacteria</taxon>
        <taxon>Pseudomonadati</taxon>
        <taxon>Pseudomonadota</taxon>
        <taxon>Gammaproteobacteria</taxon>
        <taxon>Moraxellales</taxon>
        <taxon>Moraxellaceae</taxon>
        <taxon>Acinetobacter</taxon>
        <taxon>Acinetobacter calcoaceticus/baumannii complex</taxon>
    </lineage>
</organism>
<evidence type="ECO:0000313" key="2">
    <source>
        <dbReference type="Proteomes" id="UP000194699"/>
    </source>
</evidence>
<name>A0A241Z9K9_ACIBA</name>
<protein>
    <submittedName>
        <fullName evidence="1">Uncharacterized protein</fullName>
    </submittedName>
</protein>
<reference evidence="1 2" key="1">
    <citation type="submission" date="2017-05" db="EMBL/GenBank/DDBJ databases">
        <authorList>
            <person name="Song R."/>
            <person name="Chenine A.L."/>
            <person name="Ruprecht R.M."/>
        </authorList>
    </citation>
    <scope>NUCLEOTIDE SEQUENCE [LARGE SCALE GENOMIC DNA]</scope>
    <source>
        <strain evidence="1 2">PR350</strain>
    </source>
</reference>
<proteinExistence type="predicted"/>
<feature type="non-terminal residue" evidence="1">
    <location>
        <position position="62"/>
    </location>
</feature>